<dbReference type="Gene3D" id="1.10.30.50">
    <property type="match status" value="1"/>
</dbReference>
<dbReference type="CDD" id="cd00085">
    <property type="entry name" value="HNHc"/>
    <property type="match status" value="1"/>
</dbReference>
<dbReference type="SMART" id="SM00507">
    <property type="entry name" value="HNHc"/>
    <property type="match status" value="1"/>
</dbReference>
<organism evidence="2 3">
    <name type="scientific">Marvinbryantia formatexigens DSM 14469</name>
    <dbReference type="NCBI Taxonomy" id="478749"/>
    <lineage>
        <taxon>Bacteria</taxon>
        <taxon>Bacillati</taxon>
        <taxon>Bacillota</taxon>
        <taxon>Clostridia</taxon>
        <taxon>Lachnospirales</taxon>
        <taxon>Lachnospiraceae</taxon>
        <taxon>Marvinbryantia</taxon>
    </lineage>
</organism>
<proteinExistence type="predicted"/>
<keyword evidence="3" id="KW-1185">Reference proteome</keyword>
<dbReference type="InterPro" id="IPR002711">
    <property type="entry name" value="HNH"/>
</dbReference>
<comment type="caution">
    <text evidence="2">The sequence shown here is derived from an EMBL/GenBank/DDBJ whole genome shotgun (WGS) entry which is preliminary data.</text>
</comment>
<dbReference type="EMBL" id="ACCL02000007">
    <property type="protein sequence ID" value="EET61164.1"/>
    <property type="molecule type" value="Genomic_DNA"/>
</dbReference>
<sequence>MTISQKTLLSFIQSYFATLGLADEAAAFFTAQRFDTGLVLCLPDVCLLPSNKPEASRSKQTHIHVTGDNRYFFFPAPEIDAATESSSDRKQPAVLSKANVQHMTDHTLHTFSSMENCDTFFMKKIAYRMTQDAQVQISKVRQDDREFIRLRKALYTHDLLIFLKYKNSDRLFAVGIPAEFYQGNYELPQEGLLKHLESPGSVTVKSALKEVSDSVDAGVMITGAEAISDSIYQQLVNEADGDISPAEYAAEKYIPPAAERSVSSDRPATNPRLGKAAIKRSGYKCIFSTDAEPHKTFLKPDGTPYLEVHHLIPLKQQPAFEYKLDTMANLIPLCPLCHRRLHHGCRADVDEMLTQLYEERHEILKQYHLSITLEQLKSFY</sequence>
<dbReference type="InterPro" id="IPR003615">
    <property type="entry name" value="HNH_nuc"/>
</dbReference>
<accession>C6LDW0</accession>
<name>C6LDW0_9FIRM</name>
<gene>
    <name evidence="2" type="ORF">BRYFOR_06809</name>
</gene>
<protein>
    <recommendedName>
        <fullName evidence="1">HNH nuclease domain-containing protein</fullName>
    </recommendedName>
</protein>
<evidence type="ECO:0000313" key="2">
    <source>
        <dbReference type="EMBL" id="EET61164.1"/>
    </source>
</evidence>
<evidence type="ECO:0000259" key="1">
    <source>
        <dbReference type="SMART" id="SM00507"/>
    </source>
</evidence>
<reference evidence="2" key="1">
    <citation type="submission" date="2009-07" db="EMBL/GenBank/DDBJ databases">
        <authorList>
            <person name="Weinstock G."/>
            <person name="Sodergren E."/>
            <person name="Clifton S."/>
            <person name="Fulton L."/>
            <person name="Fulton B."/>
            <person name="Courtney L."/>
            <person name="Fronick C."/>
            <person name="Harrison M."/>
            <person name="Strong C."/>
            <person name="Farmer C."/>
            <person name="Delahaunty K."/>
            <person name="Markovic C."/>
            <person name="Hall O."/>
            <person name="Minx P."/>
            <person name="Tomlinson C."/>
            <person name="Mitreva M."/>
            <person name="Nelson J."/>
            <person name="Hou S."/>
            <person name="Wollam A."/>
            <person name="Pepin K.H."/>
            <person name="Johnson M."/>
            <person name="Bhonagiri V."/>
            <person name="Nash W.E."/>
            <person name="Warren W."/>
            <person name="Chinwalla A."/>
            <person name="Mardis E.R."/>
            <person name="Wilson R.K."/>
        </authorList>
    </citation>
    <scope>NUCLEOTIDE SEQUENCE [LARGE SCALE GENOMIC DNA]</scope>
    <source>
        <strain evidence="2">DSM 14469</strain>
    </source>
</reference>
<dbReference type="eggNOG" id="COG3183">
    <property type="taxonomic scope" value="Bacteria"/>
</dbReference>
<dbReference type="GO" id="GO:0004519">
    <property type="term" value="F:endonuclease activity"/>
    <property type="evidence" value="ECO:0007669"/>
    <property type="project" value="InterPro"/>
</dbReference>
<dbReference type="Pfam" id="PF01844">
    <property type="entry name" value="HNH"/>
    <property type="match status" value="1"/>
</dbReference>
<feature type="domain" description="HNH nuclease" evidence="1">
    <location>
        <begin position="273"/>
        <end position="339"/>
    </location>
</feature>
<dbReference type="AlphaFoldDB" id="C6LDW0"/>
<dbReference type="GO" id="GO:0003676">
    <property type="term" value="F:nucleic acid binding"/>
    <property type="evidence" value="ECO:0007669"/>
    <property type="project" value="InterPro"/>
</dbReference>
<dbReference type="Proteomes" id="UP000005561">
    <property type="component" value="Unassembled WGS sequence"/>
</dbReference>
<dbReference type="RefSeq" id="WP_006861602.1">
    <property type="nucleotide sequence ID" value="NZ_ACCL02000007.1"/>
</dbReference>
<dbReference type="OrthoDB" id="9779761at2"/>
<dbReference type="GO" id="GO:0008270">
    <property type="term" value="F:zinc ion binding"/>
    <property type="evidence" value="ECO:0007669"/>
    <property type="project" value="InterPro"/>
</dbReference>
<evidence type="ECO:0000313" key="3">
    <source>
        <dbReference type="Proteomes" id="UP000005561"/>
    </source>
</evidence>